<dbReference type="STRING" id="35608.A0A2U1PRG5"/>
<evidence type="ECO:0000259" key="2">
    <source>
        <dbReference type="PROSITE" id="PS50011"/>
    </source>
</evidence>
<evidence type="ECO:0000313" key="4">
    <source>
        <dbReference type="Proteomes" id="UP000245207"/>
    </source>
</evidence>
<proteinExistence type="predicted"/>
<dbReference type="GO" id="GO:0004713">
    <property type="term" value="F:protein tyrosine kinase activity"/>
    <property type="evidence" value="ECO:0007669"/>
    <property type="project" value="InterPro"/>
</dbReference>
<dbReference type="PANTHER" id="PTHR48003:SF5">
    <property type="entry name" value="OS07G0626500 PROTEIN"/>
    <property type="match status" value="1"/>
</dbReference>
<dbReference type="Proteomes" id="UP000245207">
    <property type="component" value="Unassembled WGS sequence"/>
</dbReference>
<feature type="domain" description="Protein kinase" evidence="2">
    <location>
        <begin position="183"/>
        <end position="441"/>
    </location>
</feature>
<gene>
    <name evidence="3" type="ORF">CTI12_AA121190</name>
</gene>
<feature type="region of interest" description="Disordered" evidence="1">
    <location>
        <begin position="106"/>
        <end position="129"/>
    </location>
</feature>
<evidence type="ECO:0000256" key="1">
    <source>
        <dbReference type="SAM" id="MobiDB-lite"/>
    </source>
</evidence>
<dbReference type="InterPro" id="IPR001245">
    <property type="entry name" value="Ser-Thr/Tyr_kinase_cat_dom"/>
</dbReference>
<evidence type="ECO:0000313" key="3">
    <source>
        <dbReference type="EMBL" id="PWA88356.1"/>
    </source>
</evidence>
<dbReference type="PROSITE" id="PS50011">
    <property type="entry name" value="PROTEIN_KINASE_DOM"/>
    <property type="match status" value="1"/>
</dbReference>
<dbReference type="Pfam" id="PF07714">
    <property type="entry name" value="PK_Tyr_Ser-Thr"/>
    <property type="match status" value="1"/>
</dbReference>
<sequence>MRNIVVKGLFESGSPKHHADAWTEFYRNMLPKNMLTSDSFVYLLRYGTHKMANVDMFLKAMAYYNIEPTKEVFIKVIYAYTRCKNYDEAQLSHGYLVPLAKWSRKAPPDGARTTPGLAFSRPEPSRPGQMVPKNTMGLCEHGTEPHDVIFVWWISTEVRVVRRRVVRKCDEVNGDEVKWKNKLDYRNKVGAGAESIHGTLYEATLGGGHMLTVKWLRVGLTKDKKEFAKEIKKIGTMIHPNVHKGKKNTTAWHCGDGAKTNGATLDAVHRSHFWRYSLAQPNGTAVLETTPPSFNQRLKVAVDVARGLSYLHGRGMLHGNLKPTNIILEDPQYEARLTDFGLHRLMTPTGIAEQILNLGALGRSAGDIISGQSGAVDLTDWVRLCDQEGRGMDCIDRDIAGGEQQSNAMDELLEVSLRCILPLTERPSMRQILEDLCGISV</sequence>
<dbReference type="OrthoDB" id="5789657at2759"/>
<accession>A0A2U1PRG5</accession>
<dbReference type="SUPFAM" id="SSF56112">
    <property type="entry name" value="Protein kinase-like (PK-like)"/>
    <property type="match status" value="1"/>
</dbReference>
<name>A0A2U1PRG5_ARTAN</name>
<dbReference type="AlphaFoldDB" id="A0A2U1PRG5"/>
<reference evidence="3 4" key="1">
    <citation type="journal article" date="2018" name="Mol. Plant">
        <title>The genome of Artemisia annua provides insight into the evolution of Asteraceae family and artemisinin biosynthesis.</title>
        <authorList>
            <person name="Shen Q."/>
            <person name="Zhang L."/>
            <person name="Liao Z."/>
            <person name="Wang S."/>
            <person name="Yan T."/>
            <person name="Shi P."/>
            <person name="Liu M."/>
            <person name="Fu X."/>
            <person name="Pan Q."/>
            <person name="Wang Y."/>
            <person name="Lv Z."/>
            <person name="Lu X."/>
            <person name="Zhang F."/>
            <person name="Jiang W."/>
            <person name="Ma Y."/>
            <person name="Chen M."/>
            <person name="Hao X."/>
            <person name="Li L."/>
            <person name="Tang Y."/>
            <person name="Lv G."/>
            <person name="Zhou Y."/>
            <person name="Sun X."/>
            <person name="Brodelius P.E."/>
            <person name="Rose J.K.C."/>
            <person name="Tang K."/>
        </authorList>
    </citation>
    <scope>NUCLEOTIDE SEQUENCE [LARGE SCALE GENOMIC DNA]</scope>
    <source>
        <strain evidence="4">cv. Huhao1</strain>
        <tissue evidence="3">Leaf</tissue>
    </source>
</reference>
<comment type="caution">
    <text evidence="3">The sequence shown here is derived from an EMBL/GenBank/DDBJ whole genome shotgun (WGS) entry which is preliminary data.</text>
</comment>
<dbReference type="InterPro" id="IPR020635">
    <property type="entry name" value="Tyr_kinase_cat_dom"/>
</dbReference>
<protein>
    <submittedName>
        <fullName evidence="3">Leucine-rich repeat-containing protein</fullName>
    </submittedName>
</protein>
<organism evidence="3 4">
    <name type="scientific">Artemisia annua</name>
    <name type="common">Sweet wormwood</name>
    <dbReference type="NCBI Taxonomy" id="35608"/>
    <lineage>
        <taxon>Eukaryota</taxon>
        <taxon>Viridiplantae</taxon>
        <taxon>Streptophyta</taxon>
        <taxon>Embryophyta</taxon>
        <taxon>Tracheophyta</taxon>
        <taxon>Spermatophyta</taxon>
        <taxon>Magnoliopsida</taxon>
        <taxon>eudicotyledons</taxon>
        <taxon>Gunneridae</taxon>
        <taxon>Pentapetalae</taxon>
        <taxon>asterids</taxon>
        <taxon>campanulids</taxon>
        <taxon>Asterales</taxon>
        <taxon>Asteraceae</taxon>
        <taxon>Asteroideae</taxon>
        <taxon>Anthemideae</taxon>
        <taxon>Artemisiinae</taxon>
        <taxon>Artemisia</taxon>
    </lineage>
</organism>
<dbReference type="PANTHER" id="PTHR48003">
    <property type="entry name" value="OS07G0626500 PROTEIN"/>
    <property type="match status" value="1"/>
</dbReference>
<dbReference type="InterPro" id="IPR000719">
    <property type="entry name" value="Prot_kinase_dom"/>
</dbReference>
<dbReference type="Gene3D" id="1.10.510.10">
    <property type="entry name" value="Transferase(Phosphotransferase) domain 1"/>
    <property type="match status" value="1"/>
</dbReference>
<dbReference type="GO" id="GO:0005524">
    <property type="term" value="F:ATP binding"/>
    <property type="evidence" value="ECO:0007669"/>
    <property type="project" value="InterPro"/>
</dbReference>
<dbReference type="InterPro" id="IPR053059">
    <property type="entry name" value="Inactive_SerThr-Kinase_ABA"/>
</dbReference>
<keyword evidence="4" id="KW-1185">Reference proteome</keyword>
<dbReference type="InterPro" id="IPR011009">
    <property type="entry name" value="Kinase-like_dom_sf"/>
</dbReference>
<dbReference type="SMART" id="SM00219">
    <property type="entry name" value="TyrKc"/>
    <property type="match status" value="1"/>
</dbReference>
<dbReference type="EMBL" id="PKPP01000821">
    <property type="protein sequence ID" value="PWA88356.1"/>
    <property type="molecule type" value="Genomic_DNA"/>
</dbReference>